<dbReference type="Gene3D" id="3.30.920.30">
    <property type="entry name" value="Hypothetical protein"/>
    <property type="match status" value="1"/>
</dbReference>
<evidence type="ECO:0000256" key="6">
    <source>
        <dbReference type="ARBA" id="ARBA00022884"/>
    </source>
</evidence>
<dbReference type="SUPFAM" id="SSF54786">
    <property type="entry name" value="YcfA/nrd intein domain"/>
    <property type="match status" value="1"/>
</dbReference>
<dbReference type="InterPro" id="IPR038570">
    <property type="entry name" value="HicA_sf"/>
</dbReference>
<name>A0A2T1E9N8_9CYAN</name>
<dbReference type="Proteomes" id="UP000239576">
    <property type="component" value="Unassembled WGS sequence"/>
</dbReference>
<evidence type="ECO:0000313" key="8">
    <source>
        <dbReference type="EMBL" id="PSB29423.1"/>
    </source>
</evidence>
<keyword evidence="4" id="KW-0255">Endonuclease</keyword>
<evidence type="ECO:0000256" key="1">
    <source>
        <dbReference type="ARBA" id="ARBA00006620"/>
    </source>
</evidence>
<protein>
    <submittedName>
        <fullName evidence="8">Type II toxin-antitoxin system HicA family toxin</fullName>
    </submittedName>
</protein>
<dbReference type="Pfam" id="PF07927">
    <property type="entry name" value="HicA_toxin"/>
    <property type="match status" value="1"/>
</dbReference>
<dbReference type="GO" id="GO:0016787">
    <property type="term" value="F:hydrolase activity"/>
    <property type="evidence" value="ECO:0007669"/>
    <property type="project" value="UniProtKB-KW"/>
</dbReference>
<reference evidence="8 9" key="2">
    <citation type="submission" date="2018-03" db="EMBL/GenBank/DDBJ databases">
        <title>The ancient ancestry and fast evolution of plastids.</title>
        <authorList>
            <person name="Moore K.R."/>
            <person name="Magnabosco C."/>
            <person name="Momper L."/>
            <person name="Gold D.A."/>
            <person name="Bosak T."/>
            <person name="Fournier G.P."/>
        </authorList>
    </citation>
    <scope>NUCLEOTIDE SEQUENCE [LARGE SCALE GENOMIC DNA]</scope>
    <source>
        <strain evidence="8 9">ULC18</strain>
    </source>
</reference>
<keyword evidence="3" id="KW-0540">Nuclease</keyword>
<keyword evidence="7" id="KW-0346">Stress response</keyword>
<comment type="caution">
    <text evidence="8">The sequence shown here is derived from an EMBL/GenBank/DDBJ whole genome shotgun (WGS) entry which is preliminary data.</text>
</comment>
<evidence type="ECO:0000256" key="7">
    <source>
        <dbReference type="ARBA" id="ARBA00023016"/>
    </source>
</evidence>
<proteinExistence type="inferred from homology"/>
<dbReference type="EMBL" id="PVWK01000062">
    <property type="protein sequence ID" value="PSB29423.1"/>
    <property type="molecule type" value="Genomic_DNA"/>
</dbReference>
<dbReference type="GO" id="GO:0004519">
    <property type="term" value="F:endonuclease activity"/>
    <property type="evidence" value="ECO:0007669"/>
    <property type="project" value="UniProtKB-KW"/>
</dbReference>
<gene>
    <name evidence="8" type="ORF">C7B82_11405</name>
</gene>
<dbReference type="RefSeq" id="WP_106256417.1">
    <property type="nucleotide sequence ID" value="NZ_CAWNSW010000155.1"/>
</dbReference>
<accession>A0A2T1E9N8</accession>
<keyword evidence="6" id="KW-0694">RNA-binding</keyword>
<reference evidence="9" key="1">
    <citation type="submission" date="2018-02" db="EMBL/GenBank/DDBJ databases">
        <authorList>
            <person name="Moore K."/>
            <person name="Momper L."/>
        </authorList>
    </citation>
    <scope>NUCLEOTIDE SEQUENCE [LARGE SCALE GENOMIC DNA]</scope>
    <source>
        <strain evidence="9">ULC18</strain>
    </source>
</reference>
<comment type="similarity">
    <text evidence="1">Belongs to the HicA mRNA interferase family.</text>
</comment>
<evidence type="ECO:0000313" key="9">
    <source>
        <dbReference type="Proteomes" id="UP000239576"/>
    </source>
</evidence>
<evidence type="ECO:0000256" key="2">
    <source>
        <dbReference type="ARBA" id="ARBA00022649"/>
    </source>
</evidence>
<sequence>MKYRDVTRKLKVLGCEELPRRGGGSHRKWLNPETQQATVLPDWGSRDLKLGTVRAAIRQLGIDWSAFDGA</sequence>
<dbReference type="OrthoDB" id="9811409at2"/>
<dbReference type="AlphaFoldDB" id="A0A2T1E9N8"/>
<evidence type="ECO:0000256" key="5">
    <source>
        <dbReference type="ARBA" id="ARBA00022801"/>
    </source>
</evidence>
<evidence type="ECO:0000256" key="3">
    <source>
        <dbReference type="ARBA" id="ARBA00022722"/>
    </source>
</evidence>
<dbReference type="GO" id="GO:0003729">
    <property type="term" value="F:mRNA binding"/>
    <property type="evidence" value="ECO:0007669"/>
    <property type="project" value="InterPro"/>
</dbReference>
<keyword evidence="2" id="KW-1277">Toxin-antitoxin system</keyword>
<keyword evidence="5" id="KW-0378">Hydrolase</keyword>
<evidence type="ECO:0000256" key="4">
    <source>
        <dbReference type="ARBA" id="ARBA00022759"/>
    </source>
</evidence>
<dbReference type="InterPro" id="IPR012933">
    <property type="entry name" value="HicA_mRNA_interferase"/>
</dbReference>
<keyword evidence="9" id="KW-1185">Reference proteome</keyword>
<organism evidence="8 9">
    <name type="scientific">Stenomitos frigidus ULC18</name>
    <dbReference type="NCBI Taxonomy" id="2107698"/>
    <lineage>
        <taxon>Bacteria</taxon>
        <taxon>Bacillati</taxon>
        <taxon>Cyanobacteriota</taxon>
        <taxon>Cyanophyceae</taxon>
        <taxon>Leptolyngbyales</taxon>
        <taxon>Leptolyngbyaceae</taxon>
        <taxon>Stenomitos</taxon>
    </lineage>
</organism>